<dbReference type="Proteomes" id="UP000011713">
    <property type="component" value="Unassembled WGS sequence"/>
</dbReference>
<sequence>MLALRLLLKFRYLPAKPRDILTSFHQLLEERTRFPLIRKLGEAYSALSFSLSELRWFILPSQSRRLPLSCSTSSRNSHVTRSG</sequence>
<name>M4BHW1_HYAAE</name>
<reference evidence="1" key="2">
    <citation type="submission" date="2015-06" db="UniProtKB">
        <authorList>
            <consortium name="EnsemblProtists"/>
        </authorList>
    </citation>
    <scope>IDENTIFICATION</scope>
    <source>
        <strain evidence="1">Emoy2</strain>
    </source>
</reference>
<dbReference type="InParanoid" id="M4BHW1"/>
<dbReference type="HOGENOM" id="CLU_2547426_0_0_1"/>
<evidence type="ECO:0000313" key="2">
    <source>
        <dbReference type="Proteomes" id="UP000011713"/>
    </source>
</evidence>
<protein>
    <submittedName>
        <fullName evidence="1">Uncharacterized protein</fullName>
    </submittedName>
</protein>
<proteinExistence type="predicted"/>
<organism evidence="1 2">
    <name type="scientific">Hyaloperonospora arabidopsidis (strain Emoy2)</name>
    <name type="common">Downy mildew agent</name>
    <name type="synonym">Peronospora arabidopsidis</name>
    <dbReference type="NCBI Taxonomy" id="559515"/>
    <lineage>
        <taxon>Eukaryota</taxon>
        <taxon>Sar</taxon>
        <taxon>Stramenopiles</taxon>
        <taxon>Oomycota</taxon>
        <taxon>Peronosporomycetes</taxon>
        <taxon>Peronosporales</taxon>
        <taxon>Peronosporaceae</taxon>
        <taxon>Hyaloperonospora</taxon>
    </lineage>
</organism>
<dbReference type="EMBL" id="JH598269">
    <property type="status" value="NOT_ANNOTATED_CDS"/>
    <property type="molecule type" value="Genomic_DNA"/>
</dbReference>
<evidence type="ECO:0000313" key="1">
    <source>
        <dbReference type="EnsemblProtists" id="HpaP805987"/>
    </source>
</evidence>
<dbReference type="AlphaFoldDB" id="M4BHW1"/>
<accession>M4BHW1</accession>
<reference evidence="2" key="1">
    <citation type="journal article" date="2010" name="Science">
        <title>Signatures of adaptation to obligate biotrophy in the Hyaloperonospora arabidopsidis genome.</title>
        <authorList>
            <person name="Baxter L."/>
            <person name="Tripathy S."/>
            <person name="Ishaque N."/>
            <person name="Boot N."/>
            <person name="Cabral A."/>
            <person name="Kemen E."/>
            <person name="Thines M."/>
            <person name="Ah-Fong A."/>
            <person name="Anderson R."/>
            <person name="Badejoko W."/>
            <person name="Bittner-Eddy P."/>
            <person name="Boore J.L."/>
            <person name="Chibucos M.C."/>
            <person name="Coates M."/>
            <person name="Dehal P."/>
            <person name="Delehaunty K."/>
            <person name="Dong S."/>
            <person name="Downton P."/>
            <person name="Dumas B."/>
            <person name="Fabro G."/>
            <person name="Fronick C."/>
            <person name="Fuerstenberg S.I."/>
            <person name="Fulton L."/>
            <person name="Gaulin E."/>
            <person name="Govers F."/>
            <person name="Hughes L."/>
            <person name="Humphray S."/>
            <person name="Jiang R.H."/>
            <person name="Judelson H."/>
            <person name="Kamoun S."/>
            <person name="Kyung K."/>
            <person name="Meijer H."/>
            <person name="Minx P."/>
            <person name="Morris P."/>
            <person name="Nelson J."/>
            <person name="Phuntumart V."/>
            <person name="Qutob D."/>
            <person name="Rehmany A."/>
            <person name="Rougon-Cardoso A."/>
            <person name="Ryden P."/>
            <person name="Torto-Alalibo T."/>
            <person name="Studholme D."/>
            <person name="Wang Y."/>
            <person name="Win J."/>
            <person name="Wood J."/>
            <person name="Clifton S.W."/>
            <person name="Rogers J."/>
            <person name="Van den Ackerveken G."/>
            <person name="Jones J.D."/>
            <person name="McDowell J.M."/>
            <person name="Beynon J."/>
            <person name="Tyler B.M."/>
        </authorList>
    </citation>
    <scope>NUCLEOTIDE SEQUENCE [LARGE SCALE GENOMIC DNA]</scope>
    <source>
        <strain evidence="2">Emoy2</strain>
    </source>
</reference>
<dbReference type="EnsemblProtists" id="HpaT805987">
    <property type="protein sequence ID" value="HpaP805987"/>
    <property type="gene ID" value="HpaG805987"/>
</dbReference>
<dbReference type="VEuPathDB" id="FungiDB:HpaG805987"/>
<keyword evidence="2" id="KW-1185">Reference proteome</keyword>